<dbReference type="InterPro" id="IPR057460">
    <property type="entry name" value="CAF17_C"/>
</dbReference>
<dbReference type="OrthoDB" id="9796287at2"/>
<evidence type="ECO:0000313" key="3">
    <source>
        <dbReference type="EMBL" id="QBK30247.1"/>
    </source>
</evidence>
<dbReference type="SUPFAM" id="SSF103025">
    <property type="entry name" value="Folate-binding domain"/>
    <property type="match status" value="1"/>
</dbReference>
<dbReference type="RefSeq" id="WP_131615949.1">
    <property type="nucleotide sequence ID" value="NZ_CP036532.1"/>
</dbReference>
<dbReference type="Proteomes" id="UP000293719">
    <property type="component" value="Chromosome"/>
</dbReference>
<gene>
    <name evidence="3" type="ORF">E0E05_06305</name>
</gene>
<proteinExistence type="predicted"/>
<dbReference type="Gene3D" id="3.30.1360.120">
    <property type="entry name" value="Probable tRNA modification gtpase trme, domain 1"/>
    <property type="match status" value="2"/>
</dbReference>
<evidence type="ECO:0000259" key="2">
    <source>
        <dbReference type="Pfam" id="PF25455"/>
    </source>
</evidence>
<dbReference type="InterPro" id="IPR027266">
    <property type="entry name" value="TrmE/GcvT-like"/>
</dbReference>
<dbReference type="EMBL" id="CP036532">
    <property type="protein sequence ID" value="QBK30247.1"/>
    <property type="molecule type" value="Genomic_DNA"/>
</dbReference>
<dbReference type="GeneID" id="90766904"/>
<feature type="domain" description="CAF17 C-terminal" evidence="2">
    <location>
        <begin position="205"/>
        <end position="275"/>
    </location>
</feature>
<dbReference type="InterPro" id="IPR045179">
    <property type="entry name" value="YgfZ/GcvT"/>
</dbReference>
<evidence type="ECO:0000256" key="1">
    <source>
        <dbReference type="ARBA" id="ARBA00022946"/>
    </source>
</evidence>
<dbReference type="Pfam" id="PF25455">
    <property type="entry name" value="Beta-barrel_CAF17_C"/>
    <property type="match status" value="1"/>
</dbReference>
<accession>A0A4P6UYR9</accession>
<dbReference type="PANTHER" id="PTHR22602">
    <property type="entry name" value="TRANSFERASE CAF17, MITOCHONDRIAL-RELATED"/>
    <property type="match status" value="1"/>
</dbReference>
<dbReference type="AlphaFoldDB" id="A0A4P6UYR9"/>
<name>A0A4P6UYR9_9HYPH</name>
<protein>
    <submittedName>
        <fullName evidence="3">Folate-binding protein</fullName>
    </submittedName>
</protein>
<dbReference type="KEGG" id="rpod:E0E05_06305"/>
<sequence>MASVVLPERLLIGVTGADAEHLLHNVLTCDITALPEGVARPGALLTPQGKVMFDFLVGRDGEGFVIDLDGAQADAFLKRMMLYRLRSKVEFDKRDQMVVVASWDGDSALSQSDSIPVLRDERFAATTVTRAHLPAGTEAGDTAPLWQWHRLRIDNGVPESGDDFELGDAFGHDISLDQNGGLDFRKGCYVGQEVVSRMQHRGTARRRVVIVTAETALPPAGTEISAGGKLAGTLGTVVEDRGLAIVRLDRIKGATDKGEPVVAGEIPVSVQLPPNVTYGWPGEAGPDGDADA</sequence>
<organism evidence="3 4">
    <name type="scientific">Roseitalea porphyridii</name>
    <dbReference type="NCBI Taxonomy" id="1852022"/>
    <lineage>
        <taxon>Bacteria</taxon>
        <taxon>Pseudomonadati</taxon>
        <taxon>Pseudomonadota</taxon>
        <taxon>Alphaproteobacteria</taxon>
        <taxon>Hyphomicrobiales</taxon>
        <taxon>Ahrensiaceae</taxon>
        <taxon>Roseitalea</taxon>
    </lineage>
</organism>
<keyword evidence="4" id="KW-1185">Reference proteome</keyword>
<dbReference type="PANTHER" id="PTHR22602:SF0">
    <property type="entry name" value="TRANSFERASE CAF17, MITOCHONDRIAL-RELATED"/>
    <property type="match status" value="1"/>
</dbReference>
<evidence type="ECO:0000313" key="4">
    <source>
        <dbReference type="Proteomes" id="UP000293719"/>
    </source>
</evidence>
<dbReference type="InterPro" id="IPR017703">
    <property type="entry name" value="YgfZ/GCV_T_CS"/>
</dbReference>
<dbReference type="NCBIfam" id="TIGR03317">
    <property type="entry name" value="ygfZ_signature"/>
    <property type="match status" value="1"/>
</dbReference>
<dbReference type="GO" id="GO:0016226">
    <property type="term" value="P:iron-sulfur cluster assembly"/>
    <property type="evidence" value="ECO:0007669"/>
    <property type="project" value="TreeGrafter"/>
</dbReference>
<reference evidence="3 4" key="1">
    <citation type="journal article" date="2017" name="Int. J. Syst. Evol. Microbiol.">
        <title>Roseitalea porphyridii gen. nov., sp. nov., isolated from a red alga, and reclassification of Hoeflea suaedae Chung et al. 2013 as Pseudohoeflea suaedae gen. nov., comb. nov.</title>
        <authorList>
            <person name="Hyeon J.W."/>
            <person name="Jeong S.E."/>
            <person name="Baek K."/>
            <person name="Jeon C.O."/>
        </authorList>
    </citation>
    <scope>NUCLEOTIDE SEQUENCE [LARGE SCALE GENOMIC DNA]</scope>
    <source>
        <strain evidence="3 4">MA7-20</strain>
    </source>
</reference>
<keyword evidence="1" id="KW-0809">Transit peptide</keyword>